<dbReference type="InterPro" id="IPR016130">
    <property type="entry name" value="Tyr_Pase_AS"/>
</dbReference>
<dbReference type="PANTHER" id="PTHR19134:SF449">
    <property type="entry name" value="TYROSINE-PROTEIN PHOSPHATASE 1"/>
    <property type="match status" value="1"/>
</dbReference>
<dbReference type="SUPFAM" id="SSF52799">
    <property type="entry name" value="(Phosphotyrosine protein) phosphatases II"/>
    <property type="match status" value="1"/>
</dbReference>
<evidence type="ECO:0000259" key="1">
    <source>
        <dbReference type="PROSITE" id="PS50055"/>
    </source>
</evidence>
<dbReference type="InterPro" id="IPR050348">
    <property type="entry name" value="Protein-Tyr_Phosphatase"/>
</dbReference>
<dbReference type="PROSITE" id="PS50055">
    <property type="entry name" value="TYR_PHOSPHATASE_PTP"/>
    <property type="match status" value="1"/>
</dbReference>
<dbReference type="PRINTS" id="PR00700">
    <property type="entry name" value="PRTYPHPHTASE"/>
</dbReference>
<evidence type="ECO:0008006" key="5">
    <source>
        <dbReference type="Google" id="ProtNLM"/>
    </source>
</evidence>
<dbReference type="CDD" id="cd00047">
    <property type="entry name" value="PTPc"/>
    <property type="match status" value="1"/>
</dbReference>
<keyword evidence="4" id="KW-1185">Reference proteome</keyword>
<feature type="domain" description="Tyrosine-protein phosphatase" evidence="1">
    <location>
        <begin position="42"/>
        <end position="301"/>
    </location>
</feature>
<proteinExistence type="predicted"/>
<accession>A0A1R2D067</accession>
<evidence type="ECO:0000313" key="3">
    <source>
        <dbReference type="EMBL" id="OMJ94657.1"/>
    </source>
</evidence>
<evidence type="ECO:0000259" key="2">
    <source>
        <dbReference type="PROSITE" id="PS50056"/>
    </source>
</evidence>
<organism evidence="3 4">
    <name type="scientific">Stentor coeruleus</name>
    <dbReference type="NCBI Taxonomy" id="5963"/>
    <lineage>
        <taxon>Eukaryota</taxon>
        <taxon>Sar</taxon>
        <taxon>Alveolata</taxon>
        <taxon>Ciliophora</taxon>
        <taxon>Postciliodesmatophora</taxon>
        <taxon>Heterotrichea</taxon>
        <taxon>Heterotrichida</taxon>
        <taxon>Stentoridae</taxon>
        <taxon>Stentor</taxon>
    </lineage>
</organism>
<comment type="caution">
    <text evidence="3">The sequence shown here is derived from an EMBL/GenBank/DDBJ whole genome shotgun (WGS) entry which is preliminary data.</text>
</comment>
<dbReference type="Gene3D" id="3.90.190.10">
    <property type="entry name" value="Protein tyrosine phosphatase superfamily"/>
    <property type="match status" value="1"/>
</dbReference>
<protein>
    <recommendedName>
        <fullName evidence="5">Protein-tyrosine-phosphatase</fullName>
    </recommendedName>
</protein>
<evidence type="ECO:0000313" key="4">
    <source>
        <dbReference type="Proteomes" id="UP000187209"/>
    </source>
</evidence>
<feature type="domain" description="Tyrosine specific protein phosphatases" evidence="2">
    <location>
        <begin position="215"/>
        <end position="292"/>
    </location>
</feature>
<dbReference type="InterPro" id="IPR003595">
    <property type="entry name" value="Tyr_Pase_cat"/>
</dbReference>
<gene>
    <name evidence="3" type="ORF">SteCoe_2155</name>
</gene>
<dbReference type="InterPro" id="IPR000387">
    <property type="entry name" value="Tyr_Pase_dom"/>
</dbReference>
<name>A0A1R2D067_9CILI</name>
<dbReference type="SMART" id="SM00404">
    <property type="entry name" value="PTPc_motif"/>
    <property type="match status" value="1"/>
</dbReference>
<dbReference type="Pfam" id="PF00102">
    <property type="entry name" value="Y_phosphatase"/>
    <property type="match status" value="1"/>
</dbReference>
<dbReference type="InterPro" id="IPR000242">
    <property type="entry name" value="PTP_cat"/>
</dbReference>
<dbReference type="Proteomes" id="UP000187209">
    <property type="component" value="Unassembled WGS sequence"/>
</dbReference>
<dbReference type="EMBL" id="MPUH01000023">
    <property type="protein sequence ID" value="OMJ94657.1"/>
    <property type="molecule type" value="Genomic_DNA"/>
</dbReference>
<dbReference type="PROSITE" id="PS00383">
    <property type="entry name" value="TYR_PHOSPHATASE_1"/>
    <property type="match status" value="1"/>
</dbReference>
<dbReference type="OrthoDB" id="282898at2759"/>
<dbReference type="PANTHER" id="PTHR19134">
    <property type="entry name" value="RECEPTOR-TYPE TYROSINE-PROTEIN PHOSPHATASE"/>
    <property type="match status" value="1"/>
</dbReference>
<dbReference type="InterPro" id="IPR029021">
    <property type="entry name" value="Prot-tyrosine_phosphatase-like"/>
</dbReference>
<dbReference type="AlphaFoldDB" id="A0A1R2D067"/>
<dbReference type="SMART" id="SM00194">
    <property type="entry name" value="PTPc"/>
    <property type="match status" value="1"/>
</dbReference>
<dbReference type="PROSITE" id="PS50056">
    <property type="entry name" value="TYR_PHOSPHATASE_2"/>
    <property type="match status" value="1"/>
</dbReference>
<reference evidence="3 4" key="1">
    <citation type="submission" date="2016-11" db="EMBL/GenBank/DDBJ databases">
        <title>The macronuclear genome of Stentor coeruleus: a giant cell with tiny introns.</title>
        <authorList>
            <person name="Slabodnick M."/>
            <person name="Ruby J.G."/>
            <person name="Reiff S.B."/>
            <person name="Swart E.C."/>
            <person name="Gosai S."/>
            <person name="Prabakaran S."/>
            <person name="Witkowska E."/>
            <person name="Larue G.E."/>
            <person name="Fisher S."/>
            <person name="Freeman R.M."/>
            <person name="Gunawardena J."/>
            <person name="Chu W."/>
            <person name="Stover N.A."/>
            <person name="Gregory B.D."/>
            <person name="Nowacki M."/>
            <person name="Derisi J."/>
            <person name="Roy S.W."/>
            <person name="Marshall W.F."/>
            <person name="Sood P."/>
        </authorList>
    </citation>
    <scope>NUCLEOTIDE SEQUENCE [LARGE SCALE GENOMIC DNA]</scope>
    <source>
        <strain evidence="3">WM001</strain>
    </source>
</reference>
<sequence length="311" mass="36663">MEYDQLKRDLSSQYVQRHPELQFCEQSIPYKQFYFHSQERKKELEFKIIKKITETKHHAEILVENLGDYLSLNRYPDILPYKDTIILPTNASYMNSSVINGVGEENLGMFIATQGPMELTANSFWQLVWDYNVPLIIMGCNFTENEMEKCYQYFPTEDKVKTDDFEVFLTRYTVKFPNLIERVLLIYHPASESSRYLRHIQCTAWPDLSVPEITEDFYSLSYLMTKIECKWKQTKGKILVHCSAGVGRTGVVIAIYNMITEIKSQGTLSVFKTVRLLREQRWGMVATDDQYSFIYKFMEYWISSYLLANNL</sequence>
<dbReference type="GO" id="GO:0004725">
    <property type="term" value="F:protein tyrosine phosphatase activity"/>
    <property type="evidence" value="ECO:0007669"/>
    <property type="project" value="InterPro"/>
</dbReference>